<evidence type="ECO:0000313" key="1">
    <source>
        <dbReference type="EMBL" id="KUG22928.1"/>
    </source>
</evidence>
<accession>A0A0W8FPV9</accession>
<dbReference type="GO" id="GO:0042262">
    <property type="term" value="P:DNA protection"/>
    <property type="evidence" value="ECO:0007669"/>
    <property type="project" value="InterPro"/>
</dbReference>
<name>A0A0W8FPV9_9ZZZZ</name>
<dbReference type="Pfam" id="PF07352">
    <property type="entry name" value="Phage_Mu_Gam"/>
    <property type="match status" value="1"/>
</dbReference>
<organism evidence="1">
    <name type="scientific">hydrocarbon metagenome</name>
    <dbReference type="NCBI Taxonomy" id="938273"/>
    <lineage>
        <taxon>unclassified sequences</taxon>
        <taxon>metagenomes</taxon>
        <taxon>ecological metagenomes</taxon>
    </lineage>
</organism>
<reference evidence="1" key="1">
    <citation type="journal article" date="2015" name="Proc. Natl. Acad. Sci. U.S.A.">
        <title>Networks of energetic and metabolic interactions define dynamics in microbial communities.</title>
        <authorList>
            <person name="Embree M."/>
            <person name="Liu J.K."/>
            <person name="Al-Bassam M.M."/>
            <person name="Zengler K."/>
        </authorList>
    </citation>
    <scope>NUCLEOTIDE SEQUENCE</scope>
</reference>
<dbReference type="GO" id="GO:0003690">
    <property type="term" value="F:double-stranded DNA binding"/>
    <property type="evidence" value="ECO:0007669"/>
    <property type="project" value="InterPro"/>
</dbReference>
<protein>
    <submittedName>
        <fullName evidence="1">Uncharacterized protein</fullName>
    </submittedName>
</protein>
<gene>
    <name evidence="1" type="ORF">ASZ90_007271</name>
</gene>
<dbReference type="EMBL" id="LNQE01000931">
    <property type="protein sequence ID" value="KUG22928.1"/>
    <property type="molecule type" value="Genomic_DNA"/>
</dbReference>
<dbReference type="InterPro" id="IPR009951">
    <property type="entry name" value="Host-nuc_inhib_Gam"/>
</dbReference>
<dbReference type="AlphaFoldDB" id="A0A0W8FPV9"/>
<dbReference type="SUPFAM" id="SSF161266">
    <property type="entry name" value="Gam-like"/>
    <property type="match status" value="1"/>
</dbReference>
<proteinExistence type="predicted"/>
<comment type="caution">
    <text evidence="1">The sequence shown here is derived from an EMBL/GenBank/DDBJ whole genome shotgun (WGS) entry which is preliminary data.</text>
</comment>
<sequence>MTKQRKEKTWIQESDIKHKAELLLKSIMHTSKIIEQVATNYNATVDPITEKYLTEMGGLKNDLAADEKELISLMKKNKAILFDGTDVVNLTPGSLIREKGDKVKLPKGALAECERLKFDDVIKIVKSLDRPAIEKWPDAKLVLIGAERKPSEEFKYNLKNVKSEK</sequence>